<dbReference type="GO" id="GO:0015031">
    <property type="term" value="P:protein transport"/>
    <property type="evidence" value="ECO:0007669"/>
    <property type="project" value="UniProtKB-KW"/>
</dbReference>
<dbReference type="GO" id="GO:0000145">
    <property type="term" value="C:exocyst"/>
    <property type="evidence" value="ECO:0007669"/>
    <property type="project" value="UniProtKB-UniRule"/>
</dbReference>
<evidence type="ECO:0000313" key="8">
    <source>
        <dbReference type="EMBL" id="KLO20746.1"/>
    </source>
</evidence>
<keyword evidence="9" id="KW-1185">Reference proteome</keyword>
<dbReference type="Pfam" id="PF04048">
    <property type="entry name" value="Sec8_N"/>
    <property type="match status" value="1"/>
</dbReference>
<dbReference type="Proteomes" id="UP000053477">
    <property type="component" value="Unassembled WGS sequence"/>
</dbReference>
<dbReference type="FunCoup" id="A0A0H2SUD0">
    <property type="interactions" value="26"/>
</dbReference>
<keyword evidence="2 4" id="KW-0268">Exocytosis</keyword>
<dbReference type="GO" id="GO:0090522">
    <property type="term" value="P:vesicle tethering involved in exocytosis"/>
    <property type="evidence" value="ECO:0007669"/>
    <property type="project" value="UniProtKB-UniRule"/>
</dbReference>
<dbReference type="AlphaFoldDB" id="A0A0H2SUD0"/>
<reference evidence="8 9" key="1">
    <citation type="submission" date="2015-04" db="EMBL/GenBank/DDBJ databases">
        <title>Complete genome sequence of Schizopora paradoxa KUC8140, a cosmopolitan wood degrader in East Asia.</title>
        <authorList>
            <consortium name="DOE Joint Genome Institute"/>
            <person name="Min B."/>
            <person name="Park H."/>
            <person name="Jang Y."/>
            <person name="Kim J.-J."/>
            <person name="Kim K.H."/>
            <person name="Pangilinan J."/>
            <person name="Lipzen A."/>
            <person name="Riley R."/>
            <person name="Grigoriev I.V."/>
            <person name="Spatafora J.W."/>
            <person name="Choi I.-G."/>
        </authorList>
    </citation>
    <scope>NUCLEOTIDE SEQUENCE [LARGE SCALE GENOMIC DNA]</scope>
    <source>
        <strain evidence="8 9">KUC8140</strain>
    </source>
</reference>
<gene>
    <name evidence="8" type="ORF">SCHPADRAFT_816167</name>
</gene>
<keyword evidence="3 4" id="KW-0653">Protein transport</keyword>
<feature type="compositionally biased region" description="Low complexity" evidence="5">
    <location>
        <begin position="40"/>
        <end position="62"/>
    </location>
</feature>
<evidence type="ECO:0000256" key="1">
    <source>
        <dbReference type="ARBA" id="ARBA00022448"/>
    </source>
</evidence>
<dbReference type="STRING" id="27342.A0A0H2SUD0"/>
<feature type="compositionally biased region" description="Basic and acidic residues" evidence="5">
    <location>
        <begin position="144"/>
        <end position="169"/>
    </location>
</feature>
<evidence type="ECO:0000256" key="4">
    <source>
        <dbReference type="RuleBase" id="RU367079"/>
    </source>
</evidence>
<keyword evidence="1 4" id="KW-0813">Transport</keyword>
<feature type="compositionally biased region" description="Polar residues" evidence="5">
    <location>
        <begin position="71"/>
        <end position="80"/>
    </location>
</feature>
<dbReference type="GO" id="GO:0006904">
    <property type="term" value="P:vesicle docking involved in exocytosis"/>
    <property type="evidence" value="ECO:0007669"/>
    <property type="project" value="InterPro"/>
</dbReference>
<evidence type="ECO:0000259" key="6">
    <source>
        <dbReference type="Pfam" id="PF04048"/>
    </source>
</evidence>
<dbReference type="EMBL" id="KQ085882">
    <property type="protein sequence ID" value="KLO20746.1"/>
    <property type="molecule type" value="Genomic_DNA"/>
</dbReference>
<dbReference type="PANTHER" id="PTHR14146:SF0">
    <property type="entry name" value="EXOCYST COMPLEX COMPONENT 4"/>
    <property type="match status" value="1"/>
</dbReference>
<evidence type="ECO:0000256" key="3">
    <source>
        <dbReference type="ARBA" id="ARBA00022927"/>
    </source>
</evidence>
<feature type="region of interest" description="Disordered" evidence="5">
    <location>
        <begin position="131"/>
        <end position="179"/>
    </location>
</feature>
<organism evidence="8 9">
    <name type="scientific">Schizopora paradoxa</name>
    <dbReference type="NCBI Taxonomy" id="27342"/>
    <lineage>
        <taxon>Eukaryota</taxon>
        <taxon>Fungi</taxon>
        <taxon>Dikarya</taxon>
        <taxon>Basidiomycota</taxon>
        <taxon>Agaricomycotina</taxon>
        <taxon>Agaricomycetes</taxon>
        <taxon>Hymenochaetales</taxon>
        <taxon>Schizoporaceae</taxon>
        <taxon>Schizopora</taxon>
    </lineage>
</organism>
<sequence>MQQQFPSKSARRPRTAQNAYDEQSNLNNTMPLSINRPQARPMTPSGSSSTGSGSRIISPARPSRSDLRPRNISQYSSSSIAYDRDSFAASDGGSNSTFRTSRHEQNGSMDESLPESQTAALSAALSAFQKAGATRKRAMTNGSADRERERERQRQEEMVRQRQIQERVPGRKPNGRSRTLGSIDAILDRVEDEWAFVAEPEFNPVDLALQLLDSSSTGKDLSSFRQTKENLSRALRGSADKHYQAFAAALPHHASLLSHLTEAQTQVIEARSALQEAKDSLGNKRSDLVQLWSRGQTIEEMLKLLDEIEHLKSLPDTLESLMSEKRLLEAAILLVRSMKTISKSEMLEIGAVSDLRSYLIAQENTLRDILIDELHAHVFLKSFWCESRWAPFTPNQDTRGSNIYVLPVCEYDKDLPSTPQSPTISSGSRPPRLRHFLDDLLTKPNDSPIDLKGVDLKPSTATRSFSVASLSSLISNSGADQIQNPESDSFGYLETVLESLAVLGKLGGALDAVCQRLPSEIYALVDSTIDDVNERAEINRRMSSYSTGIQPRASSVYVFVSETENVEPFSTHVKPTQLRLAALQSTEKQADYEVMRDLFWTLYSKLDAVTQGMRVIYEVSNRIGSRRDFKDLSGAKPGALFPISEMWLPIQSEVRTLLNDYLNDEERGAAGGRNPISSINEVLREGKFSRDRMKQVFRFVDTDLKASGKSLRVHENELNQVLRETVPGLVQGSGDGIIQSTLSSSGTDERLLGVGHHRLLIQPDAFHVGVLFQPTLAFLDRVAEVLPSGFESTRASTELLDDFVLNVYLPQLEEKSSVLFHQIITGHDSFQTDPASLKLCNEPLLRAFTQLVALINSLCAMLRTTPFHRENYSRLILSVIIRFYQRCSDKFSAVVSHKASEGSEGLLLVSSKWAQRTDVSDCLSQLLKVDSDTERSSVCSRESRIELEILQEHTIPKEQLIGSIHDISFLAHLYRSITWYTEQIASLRTSAPEDPQSPDTAGSPTFAVLPKLADDDKLQLPLSREMGMRFDALLKTYEQLAEMIIFTIRLDMRCRVIHYLHCAIRFGNYKIDQEDGDPDPHIIDLNNDLGKADEFISAALPAKERSFVFEGLENVMEGILLTNARYIRFANAHGIKKVLRNVLALRQSIKTMSSWSPNSEFKRARQYYGLFEKGPQALLENVRKERAFSFEEYKAMLNLQCGVDQSIVQSGGVAQAADKKYSSYIIELHGMELDRVDGE</sequence>
<dbReference type="InterPro" id="IPR048630">
    <property type="entry name" value="Sec8_M"/>
</dbReference>
<feature type="region of interest" description="Disordered" evidence="5">
    <location>
        <begin position="1"/>
        <end position="117"/>
    </location>
</feature>
<feature type="domain" description="Exocyst complex component Sec8 N-terminal" evidence="6">
    <location>
        <begin position="183"/>
        <end position="320"/>
    </location>
</feature>
<evidence type="ECO:0000256" key="5">
    <source>
        <dbReference type="SAM" id="MobiDB-lite"/>
    </source>
</evidence>
<evidence type="ECO:0000259" key="7">
    <source>
        <dbReference type="Pfam" id="PF20652"/>
    </source>
</evidence>
<dbReference type="OrthoDB" id="272977at2759"/>
<feature type="compositionally biased region" description="Polar residues" evidence="5">
    <location>
        <begin position="106"/>
        <end position="117"/>
    </location>
</feature>
<dbReference type="InParanoid" id="A0A0H2SUD0"/>
<dbReference type="InterPro" id="IPR039682">
    <property type="entry name" value="Sec8/EXOC4"/>
</dbReference>
<name>A0A0H2SUD0_9AGAM</name>
<feature type="domain" description="Exocyst complex component Sec8 middle helical bundle" evidence="7">
    <location>
        <begin position="484"/>
        <end position="776"/>
    </location>
</feature>
<evidence type="ECO:0000256" key="2">
    <source>
        <dbReference type="ARBA" id="ARBA00022483"/>
    </source>
</evidence>
<evidence type="ECO:0000313" key="9">
    <source>
        <dbReference type="Proteomes" id="UP000053477"/>
    </source>
</evidence>
<dbReference type="Pfam" id="PF20652">
    <property type="entry name" value="Sec8_C"/>
    <property type="match status" value="1"/>
</dbReference>
<accession>A0A0H2SUD0</accession>
<dbReference type="GO" id="GO:0006612">
    <property type="term" value="P:protein targeting to membrane"/>
    <property type="evidence" value="ECO:0007669"/>
    <property type="project" value="UniProtKB-UniRule"/>
</dbReference>
<proteinExistence type="inferred from homology"/>
<protein>
    <recommendedName>
        <fullName evidence="4">Exocyst complex component Sec8</fullName>
    </recommendedName>
</protein>
<dbReference type="GO" id="GO:0006893">
    <property type="term" value="P:Golgi to plasma membrane transport"/>
    <property type="evidence" value="ECO:0007669"/>
    <property type="project" value="TreeGrafter"/>
</dbReference>
<dbReference type="PANTHER" id="PTHR14146">
    <property type="entry name" value="EXOCYST COMPLEX COMPONENT 4"/>
    <property type="match status" value="1"/>
</dbReference>
<feature type="compositionally biased region" description="Polar residues" evidence="5">
    <location>
        <begin position="15"/>
        <end position="36"/>
    </location>
</feature>
<comment type="function">
    <text evidence="4">Component of the exocyst complex involved in the docking of exocytic vesicles with fusion sites on the plasma membrane.</text>
</comment>
<comment type="similarity">
    <text evidence="4">Belongs to the SEC8 family.</text>
</comment>
<dbReference type="InterPro" id="IPR007191">
    <property type="entry name" value="Sec8_exocyst_N"/>
</dbReference>